<evidence type="ECO:0000313" key="2">
    <source>
        <dbReference type="EMBL" id="OLO12002.1"/>
    </source>
</evidence>
<dbReference type="AlphaFoldDB" id="A0A1Q8TEB1"/>
<comment type="caution">
    <text evidence="2">The sequence shown here is derived from an EMBL/GenBank/DDBJ whole genome shotgun (WGS) entry which is preliminary data.</text>
</comment>
<evidence type="ECO:0000256" key="1">
    <source>
        <dbReference type="SAM" id="Phobius"/>
    </source>
</evidence>
<evidence type="ECO:0000313" key="3">
    <source>
        <dbReference type="Proteomes" id="UP000186806"/>
    </source>
</evidence>
<organism evidence="2 3">
    <name type="scientific">Chromohalobacter japonicus</name>
    <dbReference type="NCBI Taxonomy" id="223900"/>
    <lineage>
        <taxon>Bacteria</taxon>
        <taxon>Pseudomonadati</taxon>
        <taxon>Pseudomonadota</taxon>
        <taxon>Gammaproteobacteria</taxon>
        <taxon>Oceanospirillales</taxon>
        <taxon>Halomonadaceae</taxon>
        <taxon>Chromohalobacter</taxon>
    </lineage>
</organism>
<gene>
    <name evidence="2" type="ORF">BTW10_06830</name>
</gene>
<keyword evidence="3" id="KW-1185">Reference proteome</keyword>
<sequence>MVYRFQYDVLARPFRIIRNLAKAVRSIAGEALFRCFFFEACIFTLYIFIGTLVVPFALVLGFYKVVRYVLAKVGGRA</sequence>
<keyword evidence="1" id="KW-0812">Transmembrane</keyword>
<protein>
    <submittedName>
        <fullName evidence="2">Uncharacterized protein</fullName>
    </submittedName>
</protein>
<dbReference type="EMBL" id="MSDQ01000015">
    <property type="protein sequence ID" value="OLO12002.1"/>
    <property type="molecule type" value="Genomic_DNA"/>
</dbReference>
<reference evidence="2 3" key="1">
    <citation type="submission" date="2016-12" db="EMBL/GenBank/DDBJ databases">
        <title>Draft genome sequences of strains Salinicola socius SMB35, Salinicola sp. MH3R3-1 and Chromohalobacter sp. SMB17 from the Verkhnekamsk potash mining region of Russia.</title>
        <authorList>
            <person name="Mavrodi D.V."/>
            <person name="Olsson B.E."/>
            <person name="Korsakova E.S."/>
            <person name="Pyankova A."/>
            <person name="Mavrodi O.V."/>
            <person name="Plotnikova E.G."/>
        </authorList>
    </citation>
    <scope>NUCLEOTIDE SEQUENCE [LARGE SCALE GENOMIC DNA]</scope>
    <source>
        <strain evidence="2 3">SMB17</strain>
    </source>
</reference>
<keyword evidence="1" id="KW-1133">Transmembrane helix</keyword>
<proteinExistence type="predicted"/>
<name>A0A1Q8TEB1_9GAMM</name>
<feature type="transmembrane region" description="Helical" evidence="1">
    <location>
        <begin position="36"/>
        <end position="63"/>
    </location>
</feature>
<accession>A0A1Q8TEB1</accession>
<dbReference type="Proteomes" id="UP000186806">
    <property type="component" value="Unassembled WGS sequence"/>
</dbReference>
<keyword evidence="1" id="KW-0472">Membrane</keyword>
<dbReference type="STRING" id="223900.GCA_000821045_02261"/>